<dbReference type="PANTHER" id="PTHR42743">
    <property type="entry name" value="AMINO-ACID AMINOTRANSFERASE"/>
    <property type="match status" value="1"/>
</dbReference>
<sequence length="289" mass="29639">MSIVVWVDGSFVEPRERALSALDHGVTVGDGIFETCAVYGGQAFALTRHLRRLGRSAAGMGLPEPDEERIRDGVAQVLAAAGASAGRLRVTVTGGFGPLGSGREDGAETVVIAAGPASPGPTSRAVRSPWVRNERSAVAGLKTTSYAENVVALADAVARGGDEAILANTVGELCEGTGANVLVEVGGELLTPPLSSGCLAGITRELLLEWAAEDGLPVREARLPFGILDQVVNPVPDGGAAPGVGLALAGSVRNIQPVVSLDGVPVAAGALSLAARELFDRRRRERMDP</sequence>
<organism evidence="2 3">
    <name type="scientific">Oerskovia douganii</name>
    <dbReference type="NCBI Taxonomy" id="2762210"/>
    <lineage>
        <taxon>Bacteria</taxon>
        <taxon>Bacillati</taxon>
        <taxon>Actinomycetota</taxon>
        <taxon>Actinomycetes</taxon>
        <taxon>Micrococcales</taxon>
        <taxon>Cellulomonadaceae</taxon>
        <taxon>Oerskovia</taxon>
    </lineage>
</organism>
<dbReference type="InterPro" id="IPR043131">
    <property type="entry name" value="BCAT-like_N"/>
</dbReference>
<dbReference type="PANTHER" id="PTHR42743:SF11">
    <property type="entry name" value="AMINODEOXYCHORISMATE LYASE"/>
    <property type="match status" value="1"/>
</dbReference>
<name>A0A9D5YZM2_9CELL</name>
<dbReference type="SUPFAM" id="SSF56752">
    <property type="entry name" value="D-aminoacid aminotransferase-like PLP-dependent enzymes"/>
    <property type="match status" value="1"/>
</dbReference>
<dbReference type="Pfam" id="PF01063">
    <property type="entry name" value="Aminotran_4"/>
    <property type="match status" value="1"/>
</dbReference>
<dbReference type="InterPro" id="IPR036038">
    <property type="entry name" value="Aminotransferase-like"/>
</dbReference>
<keyword evidence="2" id="KW-0808">Transferase</keyword>
<accession>A0A9D5YZM2</accession>
<protein>
    <submittedName>
        <fullName evidence="2">Aminotransferase class IV</fullName>
    </submittedName>
</protein>
<dbReference type="Gene3D" id="3.20.10.10">
    <property type="entry name" value="D-amino Acid Aminotransferase, subunit A, domain 2"/>
    <property type="match status" value="1"/>
</dbReference>
<dbReference type="InterPro" id="IPR050571">
    <property type="entry name" value="Class-IV_PLP-Dep_Aminotrnsfr"/>
</dbReference>
<comment type="caution">
    <text evidence="2">The sequence shown here is derived from an EMBL/GenBank/DDBJ whole genome shotgun (WGS) entry which is preliminary data.</text>
</comment>
<dbReference type="GO" id="GO:0005829">
    <property type="term" value="C:cytosol"/>
    <property type="evidence" value="ECO:0007669"/>
    <property type="project" value="TreeGrafter"/>
</dbReference>
<dbReference type="InterPro" id="IPR001544">
    <property type="entry name" value="Aminotrans_IV"/>
</dbReference>
<dbReference type="Proteomes" id="UP000822993">
    <property type="component" value="Unassembled WGS sequence"/>
</dbReference>
<comment type="similarity">
    <text evidence="1">Belongs to the class-IV pyridoxal-phosphate-dependent aminotransferase family.</text>
</comment>
<reference evidence="2 3" key="1">
    <citation type="submission" date="2020-08" db="EMBL/GenBank/DDBJ databases">
        <title>A Genomic Blueprint of the Chicken Gut Microbiome.</title>
        <authorList>
            <person name="Gilroy R."/>
            <person name="Ravi A."/>
            <person name="Getino M."/>
            <person name="Pursley I."/>
            <person name="Horton D.L."/>
            <person name="Alikhan N.-F."/>
            <person name="Baker D."/>
            <person name="Gharbi K."/>
            <person name="Hall N."/>
            <person name="Watson M."/>
            <person name="Adriaenssens E.M."/>
            <person name="Foster-Nyarko E."/>
            <person name="Jarju S."/>
            <person name="Secka A."/>
            <person name="Antonio M."/>
            <person name="Oren A."/>
            <person name="Chaudhuri R."/>
            <person name="La Ragione R.M."/>
            <person name="Hildebrand F."/>
            <person name="Pallen M.J."/>
        </authorList>
    </citation>
    <scope>NUCLEOTIDE SEQUENCE [LARGE SCALE GENOMIC DNA]</scope>
    <source>
        <strain evidence="2 3">Sa1BUA8</strain>
    </source>
</reference>
<evidence type="ECO:0000313" key="2">
    <source>
        <dbReference type="EMBL" id="MBE7700676.1"/>
    </source>
</evidence>
<dbReference type="InterPro" id="IPR043132">
    <property type="entry name" value="BCAT-like_C"/>
</dbReference>
<keyword evidence="3" id="KW-1185">Reference proteome</keyword>
<dbReference type="Gene3D" id="3.30.470.10">
    <property type="match status" value="1"/>
</dbReference>
<dbReference type="RefSeq" id="WP_193719937.1">
    <property type="nucleotide sequence ID" value="NZ_JACSPN010000011.1"/>
</dbReference>
<dbReference type="AlphaFoldDB" id="A0A9D5YZM2"/>
<proteinExistence type="inferred from homology"/>
<evidence type="ECO:0000313" key="3">
    <source>
        <dbReference type="Proteomes" id="UP000822993"/>
    </source>
</evidence>
<evidence type="ECO:0000256" key="1">
    <source>
        <dbReference type="ARBA" id="ARBA00009320"/>
    </source>
</evidence>
<keyword evidence="2" id="KW-0032">Aminotransferase</keyword>
<dbReference type="EMBL" id="JACSPN010000011">
    <property type="protein sequence ID" value="MBE7700676.1"/>
    <property type="molecule type" value="Genomic_DNA"/>
</dbReference>
<dbReference type="GO" id="GO:0046394">
    <property type="term" value="P:carboxylic acid biosynthetic process"/>
    <property type="evidence" value="ECO:0007669"/>
    <property type="project" value="UniProtKB-ARBA"/>
</dbReference>
<gene>
    <name evidence="2" type="ORF">H9623_10225</name>
</gene>
<dbReference type="GO" id="GO:0008483">
    <property type="term" value="F:transaminase activity"/>
    <property type="evidence" value="ECO:0007669"/>
    <property type="project" value="UniProtKB-KW"/>
</dbReference>